<keyword evidence="1" id="KW-0812">Transmembrane</keyword>
<proteinExistence type="predicted"/>
<reference evidence="2 3" key="1">
    <citation type="journal article" date="2020" name="Front. Microbiol.">
        <title>Single-cell genomics of novel Actinobacteria with the Wood-Ljungdahl pathway discovered in a serpentinizing system.</title>
        <authorList>
            <person name="Merino N."/>
            <person name="Kawai M."/>
            <person name="Boyd E.S."/>
            <person name="Colman D.R."/>
            <person name="McGlynn S.E."/>
            <person name="Nealson K.H."/>
            <person name="Kurokawa K."/>
            <person name="Hongoh Y."/>
        </authorList>
    </citation>
    <scope>NUCLEOTIDE SEQUENCE [LARGE SCALE GENOMIC DNA]</scope>
    <source>
        <strain evidence="2 3">S42</strain>
    </source>
</reference>
<comment type="caution">
    <text evidence="2">The sequence shown here is derived from an EMBL/GenBank/DDBJ whole genome shotgun (WGS) entry which is preliminary data.</text>
</comment>
<evidence type="ECO:0000313" key="3">
    <source>
        <dbReference type="Proteomes" id="UP000568877"/>
    </source>
</evidence>
<feature type="transmembrane region" description="Helical" evidence="1">
    <location>
        <begin position="39"/>
        <end position="59"/>
    </location>
</feature>
<keyword evidence="1" id="KW-1133">Transmembrane helix</keyword>
<dbReference type="AlphaFoldDB" id="A0A6V8PLB0"/>
<name>A0A6V8PLB0_9ACTN</name>
<accession>A0A6V8PLB0</accession>
<organism evidence="2 3">
    <name type="scientific">Candidatus Hakubella thermalkaliphila</name>
    <dbReference type="NCBI Taxonomy" id="2754717"/>
    <lineage>
        <taxon>Bacteria</taxon>
        <taxon>Bacillati</taxon>
        <taxon>Actinomycetota</taxon>
        <taxon>Actinomycetota incertae sedis</taxon>
        <taxon>Candidatus Hakubellales</taxon>
        <taxon>Candidatus Hakubellaceae</taxon>
        <taxon>Candidatus Hakubella</taxon>
    </lineage>
</organism>
<dbReference type="Proteomes" id="UP000568877">
    <property type="component" value="Unassembled WGS sequence"/>
</dbReference>
<keyword evidence="1" id="KW-0472">Membrane</keyword>
<feature type="non-terminal residue" evidence="2">
    <location>
        <position position="471"/>
    </location>
</feature>
<sequence>MSFRWNLALGIVTCLSGTGMFFLFLSVSSTGWKSISLSFAVALILLGIFRLLNFFFISLPEGHCKRLSSSVGGFSAGLFYILHGQSIVWIALSWVLLLRGFWGLVSALQRILVDGAVLQALLKAYKKREIPNLPVPFVYVLAEPGWGVYLSHRLVTKIINSLWKHRYLPVESRLSVYNPQPSKKKSSYLWKHRQRGMVLFLVSDSVRRYSSSFRKWLASQAAAFMVVHTSLGVDESYEETFNDEATNGYQICPGPTFTLGPVTRADQNLECIQGSGDRQFDNVIAPLVSRLASTALPTAASDARLTKEARFQIQEIATCGLPPIADCYLRFRLAQSDVERFLSSLDCIESLIRCSVIVLLINRWSYIGTDVSDKQLATRPPTLGAWINLLQKLATTVVPNELDNGLCAFWKGDMFQVQAELVNEVSKTGLSLADRRRSNQLDWLEWFRDLRNVTRGHGVVEEKTVAPLWHF</sequence>
<feature type="transmembrane region" description="Helical" evidence="1">
    <location>
        <begin position="7"/>
        <end position="27"/>
    </location>
</feature>
<protein>
    <submittedName>
        <fullName evidence="2">Uncharacterized protein</fullName>
    </submittedName>
</protein>
<gene>
    <name evidence="2" type="ORF">HKBW3S42_00828</name>
</gene>
<evidence type="ECO:0000256" key="1">
    <source>
        <dbReference type="SAM" id="Phobius"/>
    </source>
</evidence>
<dbReference type="EMBL" id="BLSA01000093">
    <property type="protein sequence ID" value="GFP32524.1"/>
    <property type="molecule type" value="Genomic_DNA"/>
</dbReference>
<feature type="transmembrane region" description="Helical" evidence="1">
    <location>
        <begin position="71"/>
        <end position="95"/>
    </location>
</feature>
<evidence type="ECO:0000313" key="2">
    <source>
        <dbReference type="EMBL" id="GFP32524.1"/>
    </source>
</evidence>